<dbReference type="SUPFAM" id="SSF46785">
    <property type="entry name" value="Winged helix' DNA-binding domain"/>
    <property type="match status" value="1"/>
</dbReference>
<dbReference type="SMART" id="SM00345">
    <property type="entry name" value="HTH_GNTR"/>
    <property type="match status" value="1"/>
</dbReference>
<proteinExistence type="predicted"/>
<feature type="domain" description="HTH gntR-type" evidence="4">
    <location>
        <begin position="13"/>
        <end position="81"/>
    </location>
</feature>
<reference evidence="5 6" key="1">
    <citation type="submission" date="2019-11" db="EMBL/GenBank/DDBJ databases">
        <title>Whole genome sequencing identifies a novel species of the genus Arsenicicoccus isolated from human blood.</title>
        <authorList>
            <person name="Jeong J.H."/>
            <person name="Kweon O.J."/>
            <person name="Kim H.R."/>
            <person name="Kim T.-H."/>
            <person name="Ha S.-M."/>
            <person name="Lee M.-K."/>
        </authorList>
    </citation>
    <scope>NUCLEOTIDE SEQUENCE [LARGE SCALE GENOMIC DNA]</scope>
    <source>
        <strain evidence="5 6">MKL-02</strain>
    </source>
</reference>
<dbReference type="PROSITE" id="PS50949">
    <property type="entry name" value="HTH_GNTR"/>
    <property type="match status" value="1"/>
</dbReference>
<protein>
    <submittedName>
        <fullName evidence="5">GntR family transcriptional regulator</fullName>
    </submittedName>
</protein>
<dbReference type="PANTHER" id="PTHR38445">
    <property type="entry name" value="HTH-TYPE TRANSCRIPTIONAL REPRESSOR YTRA"/>
    <property type="match status" value="1"/>
</dbReference>
<dbReference type="Pfam" id="PF00392">
    <property type="entry name" value="GntR"/>
    <property type="match status" value="1"/>
</dbReference>
<dbReference type="Gene3D" id="1.10.10.10">
    <property type="entry name" value="Winged helix-like DNA-binding domain superfamily/Winged helix DNA-binding domain"/>
    <property type="match status" value="1"/>
</dbReference>
<evidence type="ECO:0000256" key="2">
    <source>
        <dbReference type="ARBA" id="ARBA00023125"/>
    </source>
</evidence>
<organism evidence="5 6">
    <name type="scientific">Arsenicicoccus cauae</name>
    <dbReference type="NCBI Taxonomy" id="2663847"/>
    <lineage>
        <taxon>Bacteria</taxon>
        <taxon>Bacillati</taxon>
        <taxon>Actinomycetota</taxon>
        <taxon>Actinomycetes</taxon>
        <taxon>Micrococcales</taxon>
        <taxon>Intrasporangiaceae</taxon>
        <taxon>Arsenicicoccus</taxon>
    </lineage>
</organism>
<dbReference type="GO" id="GO:0003700">
    <property type="term" value="F:DNA-binding transcription factor activity"/>
    <property type="evidence" value="ECO:0007669"/>
    <property type="project" value="InterPro"/>
</dbReference>
<comment type="caution">
    <text evidence="5">The sequence shown here is derived from an EMBL/GenBank/DDBJ whole genome shotgun (WGS) entry which is preliminary data.</text>
</comment>
<keyword evidence="3" id="KW-0804">Transcription</keyword>
<keyword evidence="2" id="KW-0238">DNA-binding</keyword>
<sequence>MSVGLRVDAGDPTPPYEQLRRQVLVHVATGVVTEGARMPPVRQLAADLGVAAGTVARTYKELEASGIVRTARRAGTTIAAGAAELARSSLAVADSGPGVDELALGFVATARAAGADDAAIEAAVRSALSRP</sequence>
<dbReference type="Proteomes" id="UP000431092">
    <property type="component" value="Unassembled WGS sequence"/>
</dbReference>
<keyword evidence="1" id="KW-0805">Transcription regulation</keyword>
<evidence type="ECO:0000256" key="1">
    <source>
        <dbReference type="ARBA" id="ARBA00023015"/>
    </source>
</evidence>
<dbReference type="EMBL" id="WLVL01000017">
    <property type="protein sequence ID" value="MTB71098.1"/>
    <property type="molecule type" value="Genomic_DNA"/>
</dbReference>
<dbReference type="AlphaFoldDB" id="A0A6I3IA71"/>
<evidence type="ECO:0000313" key="6">
    <source>
        <dbReference type="Proteomes" id="UP000431092"/>
    </source>
</evidence>
<evidence type="ECO:0000259" key="4">
    <source>
        <dbReference type="PROSITE" id="PS50949"/>
    </source>
</evidence>
<dbReference type="InterPro" id="IPR036390">
    <property type="entry name" value="WH_DNA-bd_sf"/>
</dbReference>
<name>A0A6I3IA71_9MICO</name>
<dbReference type="GO" id="GO:0003677">
    <property type="term" value="F:DNA binding"/>
    <property type="evidence" value="ECO:0007669"/>
    <property type="project" value="UniProtKB-KW"/>
</dbReference>
<evidence type="ECO:0000256" key="3">
    <source>
        <dbReference type="ARBA" id="ARBA00023163"/>
    </source>
</evidence>
<dbReference type="InterPro" id="IPR000524">
    <property type="entry name" value="Tscrpt_reg_HTH_GntR"/>
</dbReference>
<keyword evidence="6" id="KW-1185">Reference proteome</keyword>
<accession>A0A6I3IA71</accession>
<dbReference type="PANTHER" id="PTHR38445:SF9">
    <property type="entry name" value="HTH-TYPE TRANSCRIPTIONAL REPRESSOR YTRA"/>
    <property type="match status" value="1"/>
</dbReference>
<evidence type="ECO:0000313" key="5">
    <source>
        <dbReference type="EMBL" id="MTB71098.1"/>
    </source>
</evidence>
<dbReference type="InterPro" id="IPR036388">
    <property type="entry name" value="WH-like_DNA-bd_sf"/>
</dbReference>
<dbReference type="RefSeq" id="WP_154592439.1">
    <property type="nucleotide sequence ID" value="NZ_WLVL01000017.1"/>
</dbReference>
<gene>
    <name evidence="5" type="ORF">GGG17_03740</name>
</gene>